<evidence type="ECO:0000256" key="1">
    <source>
        <dbReference type="SAM" id="MobiDB-lite"/>
    </source>
</evidence>
<dbReference type="EMBL" id="AP019367">
    <property type="protein sequence ID" value="BBH50789.1"/>
    <property type="molecule type" value="Genomic_DNA"/>
</dbReference>
<keyword evidence="5" id="KW-1185">Reference proteome</keyword>
<evidence type="ECO:0008006" key="6">
    <source>
        <dbReference type="Google" id="ProtNLM"/>
    </source>
</evidence>
<feature type="domain" description="TerB-C" evidence="3">
    <location>
        <begin position="379"/>
        <end position="526"/>
    </location>
</feature>
<evidence type="ECO:0000259" key="3">
    <source>
        <dbReference type="Pfam" id="PF15615"/>
    </source>
</evidence>
<dbReference type="InterPro" id="IPR025266">
    <property type="entry name" value="TerB_N"/>
</dbReference>
<feature type="domain" description="TerB N-terminal" evidence="2">
    <location>
        <begin position="46"/>
        <end position="197"/>
    </location>
</feature>
<evidence type="ECO:0000259" key="2">
    <source>
        <dbReference type="Pfam" id="PF13208"/>
    </source>
</evidence>
<gene>
    <name evidence="4" type="ORF">Pcatena_13760</name>
</gene>
<proteinExistence type="predicted"/>
<sequence>MATDVQRIIDTILSSSRVQESRAFEGRTFADEPILRRGSQMESYLPDKIREMRSMARSQPSRIRSDQQLFYEQARFMEDYEDSIESYSTFSHYFPTYESMGNRDLRRYFSWRAHVRAGKVIPTSLSFVFVLFYELICGIGVSSPKEGFAKIESLWQEYRIFEPKIDRHAKRWLRDYAAWHNLPRDLIAPYVDLGFDQAIICLRDSLASWPGADDGADTSGEGEAFEALEELSSYRLGASRLYADRPETLRHVALGTLARLSAYYDKHRKSGLLDTFFGSPIARPYQMFGSAVFFAPAPHPDATYGLDPVNRYVCRSGSWYREAYVETRERNSKLGAILRAVDQRLRNAIGYEHPLVEKDVPKYLAKIIDGQIEARLAWEHQREARMVRVDLSQLEGIRAAASVTREALLVDEEREDAPSAPTTAAVAANPTPDHDLAQPQAAATSVPVAPTAPGPNEPSSAFGLTDEEAALVTALLQDKPAPTAATSLDMLVDSINEKLFDLLGDTAIEFGENGPAIIEDYQQDVRGALLP</sequence>
<reference evidence="5" key="1">
    <citation type="submission" date="2018-11" db="EMBL/GenBank/DDBJ databases">
        <title>Comparative genomics of Parolsenella catena and Libanicoccus massiliensis: Reclassification of Libanicoccus massiliensis as Parolsenella massiliensis comb. nov.</title>
        <authorList>
            <person name="Sakamoto M."/>
            <person name="Ikeyama N."/>
            <person name="Murakami T."/>
            <person name="Mori H."/>
            <person name="Yuki M."/>
            <person name="Ohkuma M."/>
        </authorList>
    </citation>
    <scope>NUCLEOTIDE SEQUENCE [LARGE SCALE GENOMIC DNA]</scope>
    <source>
        <strain evidence="5">JCM 31932</strain>
    </source>
</reference>
<accession>A0A3G9K8U7</accession>
<dbReference type="Proteomes" id="UP000273154">
    <property type="component" value="Chromosome"/>
</dbReference>
<dbReference type="InterPro" id="IPR028932">
    <property type="entry name" value="TerB-C"/>
</dbReference>
<dbReference type="GeneID" id="88849514"/>
<organism evidence="4 5">
    <name type="scientific">Parolsenella catena</name>
    <dbReference type="NCBI Taxonomy" id="2003188"/>
    <lineage>
        <taxon>Bacteria</taxon>
        <taxon>Bacillati</taxon>
        <taxon>Actinomycetota</taxon>
        <taxon>Coriobacteriia</taxon>
        <taxon>Coriobacteriales</taxon>
        <taxon>Atopobiaceae</taxon>
        <taxon>Parolsenella</taxon>
    </lineage>
</organism>
<protein>
    <recommendedName>
        <fullName evidence="6">TerB N-terminal domain-containing protein</fullName>
    </recommendedName>
</protein>
<dbReference type="RefSeq" id="WP_172596406.1">
    <property type="nucleotide sequence ID" value="NZ_AP019367.1"/>
</dbReference>
<evidence type="ECO:0000313" key="5">
    <source>
        <dbReference type="Proteomes" id="UP000273154"/>
    </source>
</evidence>
<feature type="compositionally biased region" description="Low complexity" evidence="1">
    <location>
        <begin position="418"/>
        <end position="449"/>
    </location>
</feature>
<dbReference type="Pfam" id="PF13208">
    <property type="entry name" value="TerB_N"/>
    <property type="match status" value="1"/>
</dbReference>
<dbReference type="AlphaFoldDB" id="A0A3G9K8U7"/>
<dbReference type="KEGG" id="pcat:Pcatena_13760"/>
<name>A0A3G9K8U7_9ACTN</name>
<dbReference type="Pfam" id="PF15615">
    <property type="entry name" value="TerB_C"/>
    <property type="match status" value="1"/>
</dbReference>
<evidence type="ECO:0000313" key="4">
    <source>
        <dbReference type="EMBL" id="BBH50789.1"/>
    </source>
</evidence>
<feature type="region of interest" description="Disordered" evidence="1">
    <location>
        <begin position="411"/>
        <end position="460"/>
    </location>
</feature>